<dbReference type="UniPathway" id="UPA00659"/>
<keyword evidence="4" id="KW-0276">Fatty acid metabolism</keyword>
<dbReference type="OrthoDB" id="60204at2759"/>
<comment type="similarity">
    <text evidence="3">Belongs to the short-chain dehydrogenases/reductases (SDR) family.</text>
</comment>
<dbReference type="GO" id="GO:0006635">
    <property type="term" value="P:fatty acid beta-oxidation"/>
    <property type="evidence" value="ECO:0007669"/>
    <property type="project" value="UniProtKB-UniPathway"/>
</dbReference>
<dbReference type="PROSITE" id="PS00061">
    <property type="entry name" value="ADH_SHORT"/>
    <property type="match status" value="1"/>
</dbReference>
<dbReference type="CDD" id="cd05353">
    <property type="entry name" value="hydroxyacyl-CoA-like_DH_SDR_c-like"/>
    <property type="match status" value="1"/>
</dbReference>
<dbReference type="GeneID" id="20524995"/>
<name>A0A058ZFG0_FONAL</name>
<evidence type="ECO:0000256" key="1">
    <source>
        <dbReference type="ARBA" id="ARBA00004275"/>
    </source>
</evidence>
<dbReference type="SMART" id="SM00822">
    <property type="entry name" value="PKS_KR"/>
    <property type="match status" value="1"/>
</dbReference>
<accession>A0A058ZFG0</accession>
<evidence type="ECO:0000259" key="9">
    <source>
        <dbReference type="SMART" id="SM00822"/>
    </source>
</evidence>
<dbReference type="Gene3D" id="3.10.129.10">
    <property type="entry name" value="Hotdog Thioesterase"/>
    <property type="match status" value="1"/>
</dbReference>
<proteinExistence type="inferred from homology"/>
<dbReference type="SUPFAM" id="SSF54637">
    <property type="entry name" value="Thioesterase/thiol ester dehydrase-isomerase"/>
    <property type="match status" value="2"/>
</dbReference>
<dbReference type="GO" id="GO:0004300">
    <property type="term" value="F:enoyl-CoA hydratase activity"/>
    <property type="evidence" value="ECO:0007669"/>
    <property type="project" value="UniProtKB-ARBA"/>
</dbReference>
<dbReference type="STRING" id="691883.A0A058ZFG0"/>
<reference evidence="10" key="1">
    <citation type="submission" date="2013-04" db="EMBL/GenBank/DDBJ databases">
        <title>The Genome Sequence of Fonticula alba ATCC 38817.</title>
        <authorList>
            <consortium name="The Broad Institute Genomics Platform"/>
            <person name="Russ C."/>
            <person name="Cuomo C."/>
            <person name="Burger G."/>
            <person name="Gray M.W."/>
            <person name="Holland P.W.H."/>
            <person name="King N."/>
            <person name="Lang F.B.F."/>
            <person name="Roger A.J."/>
            <person name="Ruiz-Trillo I."/>
            <person name="Brown M."/>
            <person name="Walker B."/>
            <person name="Young S."/>
            <person name="Zeng Q."/>
            <person name="Gargeya S."/>
            <person name="Fitzgerald M."/>
            <person name="Haas B."/>
            <person name="Abouelleil A."/>
            <person name="Allen A.W."/>
            <person name="Alvarado L."/>
            <person name="Arachchi H.M."/>
            <person name="Berlin A.M."/>
            <person name="Chapman S.B."/>
            <person name="Gainer-Dewar J."/>
            <person name="Goldberg J."/>
            <person name="Griggs A."/>
            <person name="Gujja S."/>
            <person name="Hansen M."/>
            <person name="Howarth C."/>
            <person name="Imamovic A."/>
            <person name="Ireland A."/>
            <person name="Larimer J."/>
            <person name="McCowan C."/>
            <person name="Murphy C."/>
            <person name="Pearson M."/>
            <person name="Poon T.W."/>
            <person name="Priest M."/>
            <person name="Roberts A."/>
            <person name="Saif S."/>
            <person name="Shea T."/>
            <person name="Sisk P."/>
            <person name="Sykes S."/>
            <person name="Wortman J."/>
            <person name="Nusbaum C."/>
            <person name="Birren B."/>
        </authorList>
    </citation>
    <scope>NUCLEOTIDE SEQUENCE [LARGE SCALE GENOMIC DNA]</scope>
    <source>
        <strain evidence="10">ATCC 38817</strain>
    </source>
</reference>
<dbReference type="Gene3D" id="3.40.50.720">
    <property type="entry name" value="NAD(P)-binding Rossmann-like Domain"/>
    <property type="match status" value="1"/>
</dbReference>
<keyword evidence="6" id="KW-0443">Lipid metabolism</keyword>
<evidence type="ECO:0000313" key="11">
    <source>
        <dbReference type="Proteomes" id="UP000030693"/>
    </source>
</evidence>
<dbReference type="InterPro" id="IPR002347">
    <property type="entry name" value="SDR_fam"/>
</dbReference>
<dbReference type="SUPFAM" id="SSF51735">
    <property type="entry name" value="NAD(P)-binding Rossmann-fold domains"/>
    <property type="match status" value="1"/>
</dbReference>
<dbReference type="eggNOG" id="ENOG502QPX4">
    <property type="taxonomic scope" value="Eukaryota"/>
</dbReference>
<evidence type="ECO:0000256" key="6">
    <source>
        <dbReference type="ARBA" id="ARBA00023098"/>
    </source>
</evidence>
<keyword evidence="7" id="KW-0576">Peroxisome</keyword>
<dbReference type="Pfam" id="PF01575">
    <property type="entry name" value="MaoC_dehydratas"/>
    <property type="match status" value="1"/>
</dbReference>
<evidence type="ECO:0000256" key="4">
    <source>
        <dbReference type="ARBA" id="ARBA00022832"/>
    </source>
</evidence>
<dbReference type="PANTHER" id="PTHR45024">
    <property type="entry name" value="DEHYDROGENASES, SHORT CHAIN"/>
    <property type="match status" value="1"/>
</dbReference>
<dbReference type="InterPro" id="IPR036291">
    <property type="entry name" value="NAD(P)-bd_dom_sf"/>
</dbReference>
<evidence type="ECO:0000256" key="7">
    <source>
        <dbReference type="ARBA" id="ARBA00023140"/>
    </source>
</evidence>
<evidence type="ECO:0000256" key="8">
    <source>
        <dbReference type="ARBA" id="ARBA00023239"/>
    </source>
</evidence>
<keyword evidence="11" id="KW-1185">Reference proteome</keyword>
<dbReference type="InterPro" id="IPR057326">
    <property type="entry name" value="KR_dom"/>
</dbReference>
<dbReference type="InterPro" id="IPR002539">
    <property type="entry name" value="MaoC-like_dom"/>
</dbReference>
<dbReference type="PANTHER" id="PTHR45024:SF2">
    <property type="entry name" value="SCP2 DOMAIN-CONTAINING PROTEIN"/>
    <property type="match status" value="1"/>
</dbReference>
<gene>
    <name evidence="10" type="ORF">H696_00270</name>
</gene>
<dbReference type="RefSeq" id="XP_009492392.1">
    <property type="nucleotide sequence ID" value="XM_009494117.1"/>
</dbReference>
<sequence length="952" mass="101604">MSGLLHADAGKTLLISDSPDLVTFIASQFKGAPSRLCIISRTLSKSALGLPAAVKFISSTTKDDATIDGRRAGLAQVLSRLDDPYHNIIFHCHESFIEAPLASRSADAWIGQILPCFGEVFALFKHVWAASEDSRPTNVCLVAPVNALGSGRLGGHGAWGRGAGPSKICIAYGLAALCRTMAREGERLQVRVNALFPEFPQFQYASGTPSALPVALLPGLGVLLGELALTDAASGQAFCFSEASVCRAGWQRSSGALVAPAADPTTKAHPTPQSFLNPAYSPIPLGDLHRRWTDVVSFNAESAFPETITEVDWIGHLEDAQDLPQPKPLAKLDLSLRGQVALVTGAGAGLGRFHALELARHGAAVVVNDMNLDAARKVVAEIVSLGGRAVPDGNPVNTAGHLCVETAIRNFGRIDIVVNNAGILRDRSFARMTEQEWDAVMMVHLAGTIAVTAAAWPHFMHQRHGRVFNTSSSVGLYGNFGQANYSTAKAAIHGFTDMLACQGRDYNITANTLCPNAGTAMTATILPEDMVARLSPAYVSPILALLSVSACQVTGGCFEAGSGWFARVRRVFTQPVALSARGNPGIIQSILDMDLSASADDPQGQVHEPIIKRLLSEDASATAGRGSDFVDILWSRRFRSPKAEFLFSERDVALYALGVGATSQDLSVVYEQHDYFHCLPTFPVVCAFNLLASMNLSQHLPKFDLARLLHGEQRIEIYDTLPTSGALSCQAYIIDIQDKGKGALVITGVDTFDESGRLIFFNEFAVFIRGAGNFSRRDSALSLPIRPAPAVGPAAPSKYLVQVAAPTGPSQAALYRLASGDLNPLHISPDFAEIGGFDRPILHGLCTLGVAVRAILSYLQEGTEDDPAGMVPALQGPLPEATAIAGRFSNHVFPGDTLVVRFSPDPALRHRVHFEAQVAGREAERPAISGGLLDLSCSVPTPRRSVRLRCRL</sequence>
<dbReference type="InterPro" id="IPR020904">
    <property type="entry name" value="Sc_DH/Rdtase_CS"/>
</dbReference>
<dbReference type="EMBL" id="KB932201">
    <property type="protein sequence ID" value="KCV72691.1"/>
    <property type="molecule type" value="Genomic_DNA"/>
</dbReference>
<keyword evidence="5" id="KW-0560">Oxidoreductase</keyword>
<dbReference type="AlphaFoldDB" id="A0A058ZFG0"/>
<dbReference type="GO" id="GO:0016491">
    <property type="term" value="F:oxidoreductase activity"/>
    <property type="evidence" value="ECO:0007669"/>
    <property type="project" value="UniProtKB-KW"/>
</dbReference>
<dbReference type="InterPro" id="IPR054357">
    <property type="entry name" value="MFE-2_N"/>
</dbReference>
<dbReference type="PRINTS" id="PR00080">
    <property type="entry name" value="SDRFAMILY"/>
</dbReference>
<keyword evidence="8" id="KW-0456">Lyase</keyword>
<comment type="pathway">
    <text evidence="2">Lipid metabolism; fatty acid beta-oxidation.</text>
</comment>
<dbReference type="GO" id="GO:0005777">
    <property type="term" value="C:peroxisome"/>
    <property type="evidence" value="ECO:0007669"/>
    <property type="project" value="UniProtKB-SubCell"/>
</dbReference>
<dbReference type="Proteomes" id="UP000030693">
    <property type="component" value="Unassembled WGS sequence"/>
</dbReference>
<dbReference type="PRINTS" id="PR00081">
    <property type="entry name" value="GDHRDH"/>
</dbReference>
<evidence type="ECO:0000256" key="2">
    <source>
        <dbReference type="ARBA" id="ARBA00005005"/>
    </source>
</evidence>
<comment type="subcellular location">
    <subcellularLocation>
        <location evidence="1">Peroxisome</location>
    </subcellularLocation>
</comment>
<feature type="domain" description="Ketoreductase" evidence="9">
    <location>
        <begin position="339"/>
        <end position="524"/>
    </location>
</feature>
<organism evidence="10">
    <name type="scientific">Fonticula alba</name>
    <name type="common">Slime mold</name>
    <dbReference type="NCBI Taxonomy" id="691883"/>
    <lineage>
        <taxon>Eukaryota</taxon>
        <taxon>Rotosphaerida</taxon>
        <taxon>Fonticulaceae</taxon>
        <taxon>Fonticula</taxon>
    </lineage>
</organism>
<evidence type="ECO:0000256" key="5">
    <source>
        <dbReference type="ARBA" id="ARBA00023002"/>
    </source>
</evidence>
<evidence type="ECO:0000313" key="10">
    <source>
        <dbReference type="EMBL" id="KCV72691.1"/>
    </source>
</evidence>
<dbReference type="InterPro" id="IPR029069">
    <property type="entry name" value="HotDog_dom_sf"/>
</dbReference>
<evidence type="ECO:0000256" key="3">
    <source>
        <dbReference type="ARBA" id="ARBA00006484"/>
    </source>
</evidence>
<protein>
    <recommendedName>
        <fullName evidence="9">Ketoreductase domain-containing protein</fullName>
    </recommendedName>
</protein>
<dbReference type="Pfam" id="PF00106">
    <property type="entry name" value="adh_short"/>
    <property type="match status" value="1"/>
</dbReference>
<dbReference type="Pfam" id="PF22622">
    <property type="entry name" value="MFE-2_hydrat-2_N"/>
    <property type="match status" value="1"/>
</dbReference>
<dbReference type="InterPro" id="IPR051687">
    <property type="entry name" value="Peroxisomal_Beta-Oxidation"/>
</dbReference>